<evidence type="ECO:0000256" key="5">
    <source>
        <dbReference type="ARBA" id="ARBA00023331"/>
    </source>
</evidence>
<dbReference type="GO" id="GO:0042151">
    <property type="term" value="C:nematocyst"/>
    <property type="evidence" value="ECO:0007669"/>
    <property type="project" value="UniProtKB-SubCell"/>
</dbReference>
<dbReference type="PANTHER" id="PTHR40388:SF1">
    <property type="entry name" value="BRYOPORIN"/>
    <property type="match status" value="1"/>
</dbReference>
<dbReference type="Gene3D" id="2.60.270.20">
    <property type="entry name" value="Cytolysin/lectin"/>
    <property type="match status" value="1"/>
</dbReference>
<keyword evidence="5" id="KW-0166">Nematocyst</keyword>
<dbReference type="RefSeq" id="XP_027326330.3">
    <property type="nucleotide sequence ID" value="XM_027470529.3"/>
</dbReference>
<sequence>MSKDNTPTSPCLLPALGVIGLSGRSRAAQKAPSAALGTQEAVGFFSPSAQLGQHQQPDPMEKHRDLEEILLSVPQSRSVGIEITNKTSVTLRNPSYFCQSGEVFTPPSPSISPQSREMCVFVKRHLSAWGVSGALLYVSEPFSFAVMFYNPRNNTIFDHQYAVEIFQGPTISGSLESLYWSMRGARPQSQTYRKEVLDKKNSSIVVSDGPYSISATMSNHNKAVLKVLVEETRGPPPKYTPNCFPHPKDISKDRHPQAFTYLPK</sequence>
<comment type="subcellular location">
    <subcellularLocation>
        <location evidence="2">Nematocyst</location>
    </subcellularLocation>
    <subcellularLocation>
        <location evidence="1">Target cell membrane</location>
    </subcellularLocation>
</comment>
<keyword evidence="3" id="KW-1052">Target cell membrane</keyword>
<protein>
    <submittedName>
        <fullName evidence="7">Uncharacterized LOC101803440</fullName>
    </submittedName>
</protein>
<reference evidence="7" key="2">
    <citation type="submission" date="2025-08" db="UniProtKB">
        <authorList>
            <consortium name="Ensembl"/>
        </authorList>
    </citation>
    <scope>IDENTIFICATION</scope>
</reference>
<evidence type="ECO:0000256" key="1">
    <source>
        <dbReference type="ARBA" id="ARBA00004175"/>
    </source>
</evidence>
<dbReference type="AlphaFoldDB" id="A0A8B9T328"/>
<dbReference type="SUPFAM" id="SSF63724">
    <property type="entry name" value="Cytolysin/lectin"/>
    <property type="match status" value="1"/>
</dbReference>
<dbReference type="PANTHER" id="PTHR40388">
    <property type="entry name" value="BRYOPORIN"/>
    <property type="match status" value="1"/>
</dbReference>
<reference evidence="7" key="1">
    <citation type="submission" date="2019-08" db="EMBL/GenBank/DDBJ databases">
        <title>Three high-quality genomes provides insights into domestication of ducks.</title>
        <authorList>
            <person name="Hou Z.C."/>
            <person name="Zhu F."/>
            <person name="Yin Z.T."/>
            <person name="Zhang F."/>
        </authorList>
    </citation>
    <scope>NUCLEOTIDE SEQUENCE [LARGE SCALE GENOMIC DNA]</scope>
</reference>
<organism evidence="7 8">
    <name type="scientific">Anas platyrhynchos</name>
    <name type="common">Mallard</name>
    <name type="synonym">Anas boschas</name>
    <dbReference type="NCBI Taxonomy" id="8839"/>
    <lineage>
        <taxon>Eukaryota</taxon>
        <taxon>Metazoa</taxon>
        <taxon>Chordata</taxon>
        <taxon>Craniata</taxon>
        <taxon>Vertebrata</taxon>
        <taxon>Euteleostomi</taxon>
        <taxon>Archelosauria</taxon>
        <taxon>Archosauria</taxon>
        <taxon>Dinosauria</taxon>
        <taxon>Saurischia</taxon>
        <taxon>Theropoda</taxon>
        <taxon>Coelurosauria</taxon>
        <taxon>Aves</taxon>
        <taxon>Neognathae</taxon>
        <taxon>Galloanserae</taxon>
        <taxon>Anseriformes</taxon>
        <taxon>Anatidae</taxon>
        <taxon>Anatinae</taxon>
        <taxon>Anas</taxon>
    </lineage>
</organism>
<evidence type="ECO:0000256" key="3">
    <source>
        <dbReference type="ARBA" id="ARBA00022537"/>
    </source>
</evidence>
<keyword evidence="4" id="KW-0472">Membrane</keyword>
<reference evidence="7" key="3">
    <citation type="submission" date="2025-09" db="UniProtKB">
        <authorList>
            <consortium name="Ensembl"/>
        </authorList>
    </citation>
    <scope>IDENTIFICATION</scope>
</reference>
<dbReference type="InterPro" id="IPR050677">
    <property type="entry name" value="Actinoporin_PFT"/>
</dbReference>
<feature type="region of interest" description="Disordered" evidence="6">
    <location>
        <begin position="238"/>
        <end position="257"/>
    </location>
</feature>
<accession>A0A8B9T328</accession>
<evidence type="ECO:0000313" key="8">
    <source>
        <dbReference type="Proteomes" id="UP000694400"/>
    </source>
</evidence>
<evidence type="ECO:0000313" key="7">
    <source>
        <dbReference type="Ensembl" id="ENSAPLP00020015027.1"/>
    </source>
</evidence>
<evidence type="ECO:0000256" key="4">
    <source>
        <dbReference type="ARBA" id="ARBA00023298"/>
    </source>
</evidence>
<dbReference type="Ensembl" id="ENSAPLT00020016189.1">
    <property type="protein sequence ID" value="ENSAPLP00020015027.1"/>
    <property type="gene ID" value="ENSAPLG00020010906.1"/>
</dbReference>
<feature type="compositionally biased region" description="Basic and acidic residues" evidence="6">
    <location>
        <begin position="246"/>
        <end position="256"/>
    </location>
</feature>
<evidence type="ECO:0000256" key="2">
    <source>
        <dbReference type="ARBA" id="ARBA00004532"/>
    </source>
</evidence>
<dbReference type="Proteomes" id="UP000694400">
    <property type="component" value="Chromosome 37"/>
</dbReference>
<keyword evidence="4" id="KW-1053">Target membrane</keyword>
<dbReference type="GeneID" id="101803440"/>
<evidence type="ECO:0000256" key="6">
    <source>
        <dbReference type="SAM" id="MobiDB-lite"/>
    </source>
</evidence>
<dbReference type="GO" id="GO:0044218">
    <property type="term" value="C:other organism cell membrane"/>
    <property type="evidence" value="ECO:0007669"/>
    <property type="project" value="UniProtKB-KW"/>
</dbReference>
<dbReference type="InterPro" id="IPR015926">
    <property type="entry name" value="Cytolysin/lectin"/>
</dbReference>
<name>A0A8B9T328_ANAPL</name>
<proteinExistence type="predicted"/>